<sequence length="181" mass="20494">MQYLDGSTPDIQTYSSFQTCVAEGDDLLRKLAIKAGNALTEVFLVPLTKNEICFRPGAKCYKHPWRQEHAEVWKHVWHHVFDHKLRAKVKGTEEIVYMTFTKGIATLEPGRPLETEPGLRSVVIPIGESETVFNILSAKGEVCRDLPWHPGLYYILEPEVSIYSDKINITGLVITAERNPS</sequence>
<dbReference type="EMBL" id="CP137305">
    <property type="protein sequence ID" value="WQF76985.1"/>
    <property type="molecule type" value="Genomic_DNA"/>
</dbReference>
<protein>
    <submittedName>
        <fullName evidence="1">Uncharacterized protein</fullName>
    </submittedName>
</protein>
<accession>A0AAX4I162</accession>
<evidence type="ECO:0000313" key="2">
    <source>
        <dbReference type="Proteomes" id="UP001322277"/>
    </source>
</evidence>
<dbReference type="GeneID" id="87938502"/>
<reference evidence="2" key="1">
    <citation type="journal article" date="2023" name="bioRxiv">
        <title>Complete genome of the Medicago anthracnose fungus, Colletotrichum destructivum, reveals a mini-chromosome-like region within a core chromosome.</title>
        <authorList>
            <person name="Lapalu N."/>
            <person name="Simon A."/>
            <person name="Lu A."/>
            <person name="Plaumann P.-L."/>
            <person name="Amselem J."/>
            <person name="Pigne S."/>
            <person name="Auger A."/>
            <person name="Koch C."/>
            <person name="Dallery J.-F."/>
            <person name="O'Connell R.J."/>
        </authorList>
    </citation>
    <scope>NUCLEOTIDE SEQUENCE [LARGE SCALE GENOMIC DNA]</scope>
    <source>
        <strain evidence="2">CBS 520.97</strain>
    </source>
</reference>
<organism evidence="1 2">
    <name type="scientific">Colletotrichum destructivum</name>
    <dbReference type="NCBI Taxonomy" id="34406"/>
    <lineage>
        <taxon>Eukaryota</taxon>
        <taxon>Fungi</taxon>
        <taxon>Dikarya</taxon>
        <taxon>Ascomycota</taxon>
        <taxon>Pezizomycotina</taxon>
        <taxon>Sordariomycetes</taxon>
        <taxon>Hypocreomycetidae</taxon>
        <taxon>Glomerellales</taxon>
        <taxon>Glomerellaceae</taxon>
        <taxon>Colletotrichum</taxon>
        <taxon>Colletotrichum destructivum species complex</taxon>
    </lineage>
</organism>
<gene>
    <name evidence="1" type="ORF">CDEST_01999</name>
</gene>
<dbReference type="RefSeq" id="XP_062774209.1">
    <property type="nucleotide sequence ID" value="XM_062918158.1"/>
</dbReference>
<dbReference type="KEGG" id="cdet:87938502"/>
<keyword evidence="2" id="KW-1185">Reference proteome</keyword>
<dbReference type="Proteomes" id="UP001322277">
    <property type="component" value="Chromosome 1"/>
</dbReference>
<name>A0AAX4I162_9PEZI</name>
<proteinExistence type="predicted"/>
<evidence type="ECO:0000313" key="1">
    <source>
        <dbReference type="EMBL" id="WQF76985.1"/>
    </source>
</evidence>
<dbReference type="AlphaFoldDB" id="A0AAX4I162"/>